<feature type="transmembrane region" description="Helical" evidence="2">
    <location>
        <begin position="6"/>
        <end position="27"/>
    </location>
</feature>
<proteinExistence type="inferred from homology"/>
<reference evidence="4 5" key="2">
    <citation type="journal article" date="2008" name="Nature">
        <title>The Phaeodactylum genome reveals the evolutionary history of diatom genomes.</title>
        <authorList>
            <person name="Bowler C."/>
            <person name="Allen A.E."/>
            <person name="Badger J.H."/>
            <person name="Grimwood J."/>
            <person name="Jabbari K."/>
            <person name="Kuo A."/>
            <person name="Maheswari U."/>
            <person name="Martens C."/>
            <person name="Maumus F."/>
            <person name="Otillar R.P."/>
            <person name="Rayko E."/>
            <person name="Salamov A."/>
            <person name="Vandepoele K."/>
            <person name="Beszteri B."/>
            <person name="Gruber A."/>
            <person name="Heijde M."/>
            <person name="Katinka M."/>
            <person name="Mock T."/>
            <person name="Valentin K."/>
            <person name="Verret F."/>
            <person name="Berges J.A."/>
            <person name="Brownlee C."/>
            <person name="Cadoret J.P."/>
            <person name="Chiovitti A."/>
            <person name="Choi C.J."/>
            <person name="Coesel S."/>
            <person name="De Martino A."/>
            <person name="Detter J.C."/>
            <person name="Durkin C."/>
            <person name="Falciatore A."/>
            <person name="Fournet J."/>
            <person name="Haruta M."/>
            <person name="Huysman M.J."/>
            <person name="Jenkins B.D."/>
            <person name="Jiroutova K."/>
            <person name="Jorgensen R.E."/>
            <person name="Joubert Y."/>
            <person name="Kaplan A."/>
            <person name="Kroger N."/>
            <person name="Kroth P.G."/>
            <person name="La Roche J."/>
            <person name="Lindquist E."/>
            <person name="Lommer M."/>
            <person name="Martin-Jezequel V."/>
            <person name="Lopez P.J."/>
            <person name="Lucas S."/>
            <person name="Mangogna M."/>
            <person name="McGinnis K."/>
            <person name="Medlin L.K."/>
            <person name="Montsant A."/>
            <person name="Oudot-Le Secq M.P."/>
            <person name="Napoli C."/>
            <person name="Obornik M."/>
            <person name="Parker M.S."/>
            <person name="Petit J.L."/>
            <person name="Porcel B.M."/>
            <person name="Poulsen N."/>
            <person name="Robison M."/>
            <person name="Rychlewski L."/>
            <person name="Rynearson T.A."/>
            <person name="Schmutz J."/>
            <person name="Shapiro H."/>
            <person name="Siaut M."/>
            <person name="Stanley M."/>
            <person name="Sussman M.R."/>
            <person name="Taylor A.R."/>
            <person name="Vardi A."/>
            <person name="von Dassow P."/>
            <person name="Vyverman W."/>
            <person name="Willis A."/>
            <person name="Wyrwicz L.S."/>
            <person name="Rokhsar D.S."/>
            <person name="Weissenbach J."/>
            <person name="Armbrust E.V."/>
            <person name="Green B.R."/>
            <person name="Van de Peer Y."/>
            <person name="Grigoriev I.V."/>
        </authorList>
    </citation>
    <scope>NUCLEOTIDE SEQUENCE [LARGE SCALE GENOMIC DNA]</scope>
    <source>
        <strain evidence="4 5">CCMP1335</strain>
    </source>
</reference>
<organism evidence="4 5">
    <name type="scientific">Thalassiosira pseudonana</name>
    <name type="common">Marine diatom</name>
    <name type="synonym">Cyclotella nana</name>
    <dbReference type="NCBI Taxonomy" id="35128"/>
    <lineage>
        <taxon>Eukaryota</taxon>
        <taxon>Sar</taxon>
        <taxon>Stramenopiles</taxon>
        <taxon>Ochrophyta</taxon>
        <taxon>Bacillariophyta</taxon>
        <taxon>Coscinodiscophyceae</taxon>
        <taxon>Thalassiosirophycidae</taxon>
        <taxon>Thalassiosirales</taxon>
        <taxon>Thalassiosiraceae</taxon>
        <taxon>Thalassiosira</taxon>
    </lineage>
</organism>
<dbReference type="AlphaFoldDB" id="B8C093"/>
<dbReference type="PANTHER" id="PTHR10281">
    <property type="entry name" value="MEMBRANE-ASSOCIATED PROGESTERONE RECEPTOR COMPONENT-RELATED"/>
    <property type="match status" value="1"/>
</dbReference>
<dbReference type="GO" id="GO:0012505">
    <property type="term" value="C:endomembrane system"/>
    <property type="evidence" value="ECO:0000318"/>
    <property type="project" value="GO_Central"/>
</dbReference>
<dbReference type="RefSeq" id="XP_002289487.1">
    <property type="nucleotide sequence ID" value="XM_002289451.1"/>
</dbReference>
<protein>
    <recommendedName>
        <fullName evidence="3">Cytochrome b5 heme-binding domain-containing protein</fullName>
    </recommendedName>
</protein>
<gene>
    <name evidence="4" type="ORF">THAPSDRAFT_4774</name>
</gene>
<name>B8C093_THAPS</name>
<evidence type="ECO:0000313" key="4">
    <source>
        <dbReference type="EMBL" id="EED93024.1"/>
    </source>
</evidence>
<dbReference type="eggNOG" id="KOG1110">
    <property type="taxonomic scope" value="Eukaryota"/>
</dbReference>
<dbReference type="SMART" id="SM01117">
    <property type="entry name" value="Cyt-b5"/>
    <property type="match status" value="1"/>
</dbReference>
<dbReference type="InterPro" id="IPR036400">
    <property type="entry name" value="Cyt_B5-like_heme/steroid_sf"/>
</dbReference>
<dbReference type="Proteomes" id="UP000001449">
    <property type="component" value="Chromosome 4"/>
</dbReference>
<dbReference type="InterPro" id="IPR050577">
    <property type="entry name" value="MAPR/NEUFC/NENF-like"/>
</dbReference>
<sequence>MNIPLFAIAIGATGVMLARVDYTMFFMKFFRDLSRSKARARLHNNKYAVIPVMLGIEKPIKIKDDVDAENIMTITREELEEMDGFDGAPLYLSIKGRVYDVTAGIKFYGEGNDYHDWVGKDASRSFGTGCRGGTDRTGMECLSESLEGLTEKELKEIDRWVELYETHDKYTFVGHLVDNPVDDILDSVEEESVESEVEETNTAEEINS</sequence>
<dbReference type="GO" id="GO:0016020">
    <property type="term" value="C:membrane"/>
    <property type="evidence" value="ECO:0000318"/>
    <property type="project" value="GO_Central"/>
</dbReference>
<evidence type="ECO:0000256" key="2">
    <source>
        <dbReference type="SAM" id="Phobius"/>
    </source>
</evidence>
<evidence type="ECO:0000256" key="1">
    <source>
        <dbReference type="ARBA" id="ARBA00038357"/>
    </source>
</evidence>
<dbReference type="PANTHER" id="PTHR10281:SF76">
    <property type="entry name" value="CALCUTTA CUP-RELATED"/>
    <property type="match status" value="1"/>
</dbReference>
<dbReference type="PaxDb" id="35128-Thaps4774"/>
<dbReference type="GeneID" id="7443772"/>
<feature type="domain" description="Cytochrome b5 heme-binding" evidence="3">
    <location>
        <begin position="74"/>
        <end position="177"/>
    </location>
</feature>
<keyword evidence="5" id="KW-1185">Reference proteome</keyword>
<dbReference type="InterPro" id="IPR001199">
    <property type="entry name" value="Cyt_B5-like_heme/steroid-bd"/>
</dbReference>
<dbReference type="KEGG" id="tps:THAPSDRAFT_4774"/>
<reference evidence="4 5" key="1">
    <citation type="journal article" date="2004" name="Science">
        <title>The genome of the diatom Thalassiosira pseudonana: ecology, evolution, and metabolism.</title>
        <authorList>
            <person name="Armbrust E.V."/>
            <person name="Berges J.A."/>
            <person name="Bowler C."/>
            <person name="Green B.R."/>
            <person name="Martinez D."/>
            <person name="Putnam N.H."/>
            <person name="Zhou S."/>
            <person name="Allen A.E."/>
            <person name="Apt K.E."/>
            <person name="Bechner M."/>
            <person name="Brzezinski M.A."/>
            <person name="Chaal B.K."/>
            <person name="Chiovitti A."/>
            <person name="Davis A.K."/>
            <person name="Demarest M.S."/>
            <person name="Detter J.C."/>
            <person name="Glavina T."/>
            <person name="Goodstein D."/>
            <person name="Hadi M.Z."/>
            <person name="Hellsten U."/>
            <person name="Hildebrand M."/>
            <person name="Jenkins B.D."/>
            <person name="Jurka J."/>
            <person name="Kapitonov V.V."/>
            <person name="Kroger N."/>
            <person name="Lau W.W."/>
            <person name="Lane T.W."/>
            <person name="Larimer F.W."/>
            <person name="Lippmeier J.C."/>
            <person name="Lucas S."/>
            <person name="Medina M."/>
            <person name="Montsant A."/>
            <person name="Obornik M."/>
            <person name="Parker M.S."/>
            <person name="Palenik B."/>
            <person name="Pazour G.J."/>
            <person name="Richardson P.M."/>
            <person name="Rynearson T.A."/>
            <person name="Saito M.A."/>
            <person name="Schwartz D.C."/>
            <person name="Thamatrakoln K."/>
            <person name="Valentin K."/>
            <person name="Vardi A."/>
            <person name="Wilkerson F.P."/>
            <person name="Rokhsar D.S."/>
        </authorList>
    </citation>
    <scope>NUCLEOTIDE SEQUENCE [LARGE SCALE GENOMIC DNA]</scope>
    <source>
        <strain evidence="4 5">CCMP1335</strain>
    </source>
</reference>
<keyword evidence="2" id="KW-1133">Transmembrane helix</keyword>
<keyword evidence="2" id="KW-0812">Transmembrane</keyword>
<dbReference type="HOGENOM" id="CLU_1323256_0_0_1"/>
<dbReference type="Pfam" id="PF00173">
    <property type="entry name" value="Cyt-b5"/>
    <property type="match status" value="1"/>
</dbReference>
<evidence type="ECO:0000259" key="3">
    <source>
        <dbReference type="SMART" id="SM01117"/>
    </source>
</evidence>
<keyword evidence="2" id="KW-0472">Membrane</keyword>
<evidence type="ECO:0000313" key="5">
    <source>
        <dbReference type="Proteomes" id="UP000001449"/>
    </source>
</evidence>
<dbReference type="Gene3D" id="3.10.120.10">
    <property type="entry name" value="Cytochrome b5-like heme/steroid binding domain"/>
    <property type="match status" value="1"/>
</dbReference>
<comment type="similarity">
    <text evidence="1">Belongs to the cytochrome b5 family. MAPR subfamily.</text>
</comment>
<accession>B8C093</accession>
<dbReference type="STRING" id="35128.B8C093"/>
<dbReference type="OMA" id="HDKYTFV"/>
<dbReference type="SUPFAM" id="SSF55856">
    <property type="entry name" value="Cytochrome b5-like heme/steroid binding domain"/>
    <property type="match status" value="1"/>
</dbReference>
<dbReference type="EMBL" id="CM000641">
    <property type="protein sequence ID" value="EED93024.1"/>
    <property type="molecule type" value="Genomic_DNA"/>
</dbReference>
<dbReference type="InParanoid" id="B8C093"/>